<reference evidence="1" key="1">
    <citation type="submission" date="2016-04" db="EMBL/GenBank/DDBJ databases">
        <authorList>
            <person name="Evans L.H."/>
            <person name="Alamgir A."/>
            <person name="Owens N."/>
            <person name="Weber N.D."/>
            <person name="Virtaneva K."/>
            <person name="Barbian K."/>
            <person name="Babar A."/>
            <person name="Rosenke K."/>
        </authorList>
    </citation>
    <scope>NUCLEOTIDE SEQUENCE [LARGE SCALE GENOMIC DNA]</scope>
    <source>
        <strain evidence="1">CBS 101.48</strain>
    </source>
</reference>
<organism evidence="1">
    <name type="scientific">Absidia glauca</name>
    <name type="common">Pin mould</name>
    <dbReference type="NCBI Taxonomy" id="4829"/>
    <lineage>
        <taxon>Eukaryota</taxon>
        <taxon>Fungi</taxon>
        <taxon>Fungi incertae sedis</taxon>
        <taxon>Mucoromycota</taxon>
        <taxon>Mucoromycotina</taxon>
        <taxon>Mucoromycetes</taxon>
        <taxon>Mucorales</taxon>
        <taxon>Cunninghamellaceae</taxon>
        <taxon>Absidia</taxon>
    </lineage>
</organism>
<proteinExistence type="predicted"/>
<dbReference type="EMBL" id="LT551814">
    <property type="protein sequence ID" value="SAL97568.1"/>
    <property type="molecule type" value="Genomic_DNA"/>
</dbReference>
<accession>A0A168LVD4</accession>
<keyword evidence="2" id="KW-1185">Reference proteome</keyword>
<dbReference type="AlphaFoldDB" id="A0A168LVD4"/>
<gene>
    <name evidence="1" type="primary">ABSGL_03066.1 scaffold 4127</name>
</gene>
<evidence type="ECO:0000313" key="2">
    <source>
        <dbReference type="Proteomes" id="UP000078561"/>
    </source>
</evidence>
<sequence length="206" mass="23460">MKKVCERQCHPTAVKWRAYVEENAEMAYDDDAISGKHIQRTFDDQTDTHKNKHQEYVFKWTSRIRIEEGQHDTFADLPFFKRQMAMCLRSFAQHMSREGLPVFIPHSTLDDRSSCSDEQIFGPPVESDSAESSEYVPPLPPPLTIECDTPNTCDSLSAADDVKVDKLVLAKIGRWVPLVSQAGGAEYGYLTSQKTWFRSADLAKRL</sequence>
<protein>
    <submittedName>
        <fullName evidence="1">Uncharacterized protein</fullName>
    </submittedName>
</protein>
<dbReference type="Proteomes" id="UP000078561">
    <property type="component" value="Unassembled WGS sequence"/>
</dbReference>
<evidence type="ECO:0000313" key="1">
    <source>
        <dbReference type="EMBL" id="SAL97568.1"/>
    </source>
</evidence>
<dbReference type="InParanoid" id="A0A168LVD4"/>
<dbReference type="OrthoDB" id="2208712at2759"/>
<name>A0A168LVD4_ABSGL</name>